<dbReference type="Gene3D" id="3.40.309.10">
    <property type="entry name" value="Aldehyde Dehydrogenase, Chain A, domain 2"/>
    <property type="match status" value="1"/>
</dbReference>
<keyword evidence="3" id="KW-0560">Oxidoreductase</keyword>
<dbReference type="InterPro" id="IPR044148">
    <property type="entry name" value="ALDH_GabD1-like"/>
</dbReference>
<dbReference type="InterPro" id="IPR016162">
    <property type="entry name" value="Ald_DH_N"/>
</dbReference>
<dbReference type="InterPro" id="IPR047110">
    <property type="entry name" value="GABD/Sad-like"/>
</dbReference>
<comment type="similarity">
    <text evidence="1">Belongs to the aldehyde dehydrogenase family.</text>
</comment>
<dbReference type="OrthoDB" id="9812625at2"/>
<reference evidence="5 6" key="1">
    <citation type="submission" date="2017-07" db="EMBL/GenBank/DDBJ databases">
        <title>A draft genome sequence of Gluconacetobacter entanii LTH 4560.</title>
        <authorList>
            <person name="Skraban J."/>
            <person name="Cleenwerck I."/>
            <person name="Vandamme P."/>
            <person name="Trcek J."/>
        </authorList>
    </citation>
    <scope>NUCLEOTIDE SEQUENCE [LARGE SCALE GENOMIC DNA]</scope>
    <source>
        <strain evidence="5 6">LTH 4560</strain>
    </source>
</reference>
<dbReference type="InterPro" id="IPR015590">
    <property type="entry name" value="Aldehyde_DH_dom"/>
</dbReference>
<dbReference type="PANTHER" id="PTHR43217">
    <property type="entry name" value="SUCCINATE SEMIALDEHYDE DEHYDROGENASE [NAD(P)+] SAD"/>
    <property type="match status" value="1"/>
</dbReference>
<dbReference type="InterPro" id="IPR016160">
    <property type="entry name" value="Ald_DH_CS_CYS"/>
</dbReference>
<dbReference type="FunFam" id="3.40.605.10:FF:000012">
    <property type="entry name" value="NAD-dependent succinate-semialdehyde dehydrogenase"/>
    <property type="match status" value="1"/>
</dbReference>
<evidence type="ECO:0000256" key="3">
    <source>
        <dbReference type="ARBA" id="ARBA00023002"/>
    </source>
</evidence>
<dbReference type="SUPFAM" id="SSF53720">
    <property type="entry name" value="ALDH-like"/>
    <property type="match status" value="1"/>
</dbReference>
<dbReference type="CDD" id="cd07100">
    <property type="entry name" value="ALDH_SSADH1_GabD1"/>
    <property type="match status" value="1"/>
</dbReference>
<evidence type="ECO:0000256" key="2">
    <source>
        <dbReference type="ARBA" id="ARBA00022857"/>
    </source>
</evidence>
<evidence type="ECO:0000259" key="4">
    <source>
        <dbReference type="Pfam" id="PF00171"/>
    </source>
</evidence>
<sequence>MAYITTNPYTNEVVARFADLDDAQLEALVTQAADTFETWSRTSFAERRAIMKKAASLLREQADQYAALLTLEMGKLAREAQGEVRLSADILDYYADNAERFLAPVPLTEAQTETMRPMIVSDPIGVLLAVEPWNFPYYQLARVAGPQLMAGNTVVVKHSSIVPQCAAAFDRLFRDAGAPDGAYTNLFATRDQLNRLIEDPRIAAVCLTGGERSGGSVASRAGKSLKKTTLELGGADAFIVLDDADLDKTVKWAVWGRLNNGGQCCVASKRFIVAESIADAFIAKFKEALDKLVAGDPRDPATTLPPMSSQGAADELNEQVRQAVAHGARPLYCGAEVPKQGAFVRATILTDVARDNPAYFQEFFGPVAMVFRVGSDEEAIALANDSEFGLGGSVFTRDEKRGVAVARQVRTGMVFINHPTWTAPELPFGGIKKSGYGRELSGMGIDEFVNKKLINVVNIDAP</sequence>
<dbReference type="Pfam" id="PF00171">
    <property type="entry name" value="Aldedh"/>
    <property type="match status" value="1"/>
</dbReference>
<dbReference type="PROSITE" id="PS00070">
    <property type="entry name" value="ALDEHYDE_DEHYDR_CYS"/>
    <property type="match status" value="1"/>
</dbReference>
<dbReference type="AlphaFoldDB" id="A0A318Q0X4"/>
<dbReference type="GO" id="GO:0004777">
    <property type="term" value="F:succinate-semialdehyde dehydrogenase (NAD+) activity"/>
    <property type="evidence" value="ECO:0007669"/>
    <property type="project" value="TreeGrafter"/>
</dbReference>
<dbReference type="Proteomes" id="UP000248301">
    <property type="component" value="Unassembled WGS sequence"/>
</dbReference>
<organism evidence="5 6">
    <name type="scientific">Gluconacetobacter entanii</name>
    <dbReference type="NCBI Taxonomy" id="108528"/>
    <lineage>
        <taxon>Bacteria</taxon>
        <taxon>Pseudomonadati</taxon>
        <taxon>Pseudomonadota</taxon>
        <taxon>Alphaproteobacteria</taxon>
        <taxon>Acetobacterales</taxon>
        <taxon>Acetobacteraceae</taxon>
        <taxon>Gluconacetobacter</taxon>
    </lineage>
</organism>
<name>A0A318Q0X4_9PROT</name>
<evidence type="ECO:0000313" key="6">
    <source>
        <dbReference type="Proteomes" id="UP000248301"/>
    </source>
</evidence>
<evidence type="ECO:0000256" key="1">
    <source>
        <dbReference type="ARBA" id="ARBA00009986"/>
    </source>
</evidence>
<accession>A0A318Q0X4</accession>
<evidence type="ECO:0000313" key="5">
    <source>
        <dbReference type="EMBL" id="PYD64402.1"/>
    </source>
</evidence>
<comment type="caution">
    <text evidence="5">The sequence shown here is derived from an EMBL/GenBank/DDBJ whole genome shotgun (WGS) entry which is preliminary data.</text>
</comment>
<proteinExistence type="inferred from homology"/>
<dbReference type="Gene3D" id="3.40.605.10">
    <property type="entry name" value="Aldehyde Dehydrogenase, Chain A, domain 1"/>
    <property type="match status" value="1"/>
</dbReference>
<feature type="domain" description="Aldehyde dehydrogenase" evidence="4">
    <location>
        <begin position="5"/>
        <end position="453"/>
    </location>
</feature>
<gene>
    <name evidence="5" type="ORF">CFR72_02495</name>
</gene>
<dbReference type="FunFam" id="3.40.309.10:FF:000009">
    <property type="entry name" value="Aldehyde dehydrogenase A"/>
    <property type="match status" value="1"/>
</dbReference>
<dbReference type="InterPro" id="IPR016161">
    <property type="entry name" value="Ald_DH/histidinol_DH"/>
</dbReference>
<protein>
    <submittedName>
        <fullName evidence="5">Succinate-semialdehyde dehydrogenase</fullName>
    </submittedName>
</protein>
<dbReference type="InterPro" id="IPR016163">
    <property type="entry name" value="Ald_DH_C"/>
</dbReference>
<dbReference type="RefSeq" id="WP_110912546.1">
    <property type="nucleotide sequence ID" value="NZ_NKUF01000003.1"/>
</dbReference>
<dbReference type="EMBL" id="NKUF01000003">
    <property type="protein sequence ID" value="PYD64402.1"/>
    <property type="molecule type" value="Genomic_DNA"/>
</dbReference>
<dbReference type="PANTHER" id="PTHR43217:SF2">
    <property type="entry name" value="SUCCINATE-SEMIALDEHYDE DEHYDROGENASE [NADP(+)]"/>
    <property type="match status" value="1"/>
</dbReference>
<dbReference type="GO" id="GO:0004030">
    <property type="term" value="F:aldehyde dehydrogenase [NAD(P)+] activity"/>
    <property type="evidence" value="ECO:0007669"/>
    <property type="project" value="InterPro"/>
</dbReference>
<keyword evidence="2" id="KW-0521">NADP</keyword>